<dbReference type="Pfam" id="PF07811">
    <property type="entry name" value="TadE"/>
    <property type="match status" value="1"/>
</dbReference>
<dbReference type="InterPro" id="IPR012495">
    <property type="entry name" value="TadE-like_dom"/>
</dbReference>
<dbReference type="Proteomes" id="UP001155840">
    <property type="component" value="Unassembled WGS sequence"/>
</dbReference>
<organism evidence="3 4">
    <name type="scientific">Ferranicluibacter rubi</name>
    <dbReference type="NCBI Taxonomy" id="2715133"/>
    <lineage>
        <taxon>Bacteria</taxon>
        <taxon>Pseudomonadati</taxon>
        <taxon>Pseudomonadota</taxon>
        <taxon>Alphaproteobacteria</taxon>
        <taxon>Hyphomicrobiales</taxon>
        <taxon>Rhizobiaceae</taxon>
        <taxon>Ferranicluibacter</taxon>
    </lineage>
</organism>
<feature type="transmembrane region" description="Helical" evidence="1">
    <location>
        <begin position="13"/>
        <end position="34"/>
    </location>
</feature>
<protein>
    <submittedName>
        <fullName evidence="3">Pilus assembly protein</fullName>
    </submittedName>
</protein>
<keyword evidence="1" id="KW-1133">Transmembrane helix</keyword>
<gene>
    <name evidence="3" type="ORF">G8E10_11805</name>
</gene>
<evidence type="ECO:0000313" key="3">
    <source>
        <dbReference type="EMBL" id="NHT76425.1"/>
    </source>
</evidence>
<name>A0AA43ZG47_9HYPH</name>
<dbReference type="EMBL" id="JAANCM010000005">
    <property type="protein sequence ID" value="NHT76425.1"/>
    <property type="molecule type" value="Genomic_DNA"/>
</dbReference>
<keyword evidence="1" id="KW-0812">Transmembrane</keyword>
<proteinExistence type="predicted"/>
<evidence type="ECO:0000259" key="2">
    <source>
        <dbReference type="Pfam" id="PF07811"/>
    </source>
</evidence>
<accession>A0AA43ZG47</accession>
<reference evidence="3" key="1">
    <citation type="submission" date="2020-03" db="EMBL/GenBank/DDBJ databases">
        <title>Ferranicluibacter endophyticum gen. nov., sp. nov., a new genus isolated from Rubus ulmifolius Schott. stem.</title>
        <authorList>
            <person name="Roca-Couso R."/>
            <person name="Flores-Felix J.D."/>
            <person name="Igual J.M."/>
            <person name="Rivas R."/>
        </authorList>
    </citation>
    <scope>NUCLEOTIDE SEQUENCE</scope>
    <source>
        <strain evidence="3">CRRU44</strain>
    </source>
</reference>
<keyword evidence="4" id="KW-1185">Reference proteome</keyword>
<comment type="caution">
    <text evidence="3">The sequence shown here is derived from an EMBL/GenBank/DDBJ whole genome shotgun (WGS) entry which is preliminary data.</text>
</comment>
<sequence>MRRDDSGVAAVEFALVAPLFLLLIVGLVDLGFAYHAKLRVNAAISAASYYAFQKGQALTAATAPAYTANVEGVASNLLADLSDDLSVEVLINNDPTGAKASTTFCVSGYPPAFTAAGEKSSSCGGNVTSGKFVRIDVSGHITPIFISANLFGGYLAVADSALVRIQ</sequence>
<dbReference type="AlphaFoldDB" id="A0AA43ZG47"/>
<keyword evidence="1" id="KW-0472">Membrane</keyword>
<feature type="domain" description="TadE-like" evidence="2">
    <location>
        <begin position="7"/>
        <end position="47"/>
    </location>
</feature>
<evidence type="ECO:0000313" key="4">
    <source>
        <dbReference type="Proteomes" id="UP001155840"/>
    </source>
</evidence>
<evidence type="ECO:0000256" key="1">
    <source>
        <dbReference type="SAM" id="Phobius"/>
    </source>
</evidence>